<evidence type="ECO:0000313" key="8">
    <source>
        <dbReference type="EMBL" id="PRW58141.1"/>
    </source>
</evidence>
<evidence type="ECO:0000256" key="4">
    <source>
        <dbReference type="ARBA" id="ARBA00038825"/>
    </source>
</evidence>
<comment type="similarity">
    <text evidence="2">Belongs to the carotenoid/retinoid oxidoreductase family.</text>
</comment>
<organism evidence="8 9">
    <name type="scientific">Chlorella sorokiniana</name>
    <name type="common">Freshwater green alga</name>
    <dbReference type="NCBI Taxonomy" id="3076"/>
    <lineage>
        <taxon>Eukaryota</taxon>
        <taxon>Viridiplantae</taxon>
        <taxon>Chlorophyta</taxon>
        <taxon>core chlorophytes</taxon>
        <taxon>Trebouxiophyceae</taxon>
        <taxon>Chlorellales</taxon>
        <taxon>Chlorellaceae</taxon>
        <taxon>Chlorella clade</taxon>
        <taxon>Chlorella</taxon>
    </lineage>
</organism>
<dbReference type="PANTHER" id="PTHR10668">
    <property type="entry name" value="PHYTOENE DEHYDROGENASE"/>
    <property type="match status" value="1"/>
</dbReference>
<dbReference type="AlphaFoldDB" id="A0A2P6TVQ9"/>
<dbReference type="STRING" id="3076.A0A2P6TVQ9"/>
<feature type="compositionally biased region" description="Polar residues" evidence="6">
    <location>
        <begin position="654"/>
        <end position="666"/>
    </location>
</feature>
<feature type="region of interest" description="Disordered" evidence="6">
    <location>
        <begin position="810"/>
        <end position="831"/>
    </location>
</feature>
<evidence type="ECO:0000256" key="2">
    <source>
        <dbReference type="ARBA" id="ARBA00006046"/>
    </source>
</evidence>
<feature type="domain" description="Amine oxidase" evidence="7">
    <location>
        <begin position="88"/>
        <end position="362"/>
    </location>
</feature>
<evidence type="ECO:0000256" key="6">
    <source>
        <dbReference type="SAM" id="MobiDB-lite"/>
    </source>
</evidence>
<gene>
    <name evidence="8" type="ORF">C2E21_2899</name>
</gene>
<dbReference type="GO" id="GO:0005759">
    <property type="term" value="C:mitochondrial matrix"/>
    <property type="evidence" value="ECO:0007669"/>
    <property type="project" value="UniProtKB-SubCell"/>
</dbReference>
<evidence type="ECO:0000313" key="9">
    <source>
        <dbReference type="Proteomes" id="UP000239899"/>
    </source>
</evidence>
<comment type="subunit">
    <text evidence="4">Interacts with COX5B; this interaction may contribute to localize PYROXD2 to the inner face of the inner mitochondrial membrane.</text>
</comment>
<evidence type="ECO:0000256" key="5">
    <source>
        <dbReference type="ARBA" id="ARBA00040298"/>
    </source>
</evidence>
<feature type="compositionally biased region" description="Low complexity" evidence="6">
    <location>
        <begin position="933"/>
        <end position="944"/>
    </location>
</feature>
<feature type="region of interest" description="Disordered" evidence="6">
    <location>
        <begin position="1090"/>
        <end position="1115"/>
    </location>
</feature>
<dbReference type="Gene3D" id="3.50.50.60">
    <property type="entry name" value="FAD/NAD(P)-binding domain"/>
    <property type="match status" value="2"/>
</dbReference>
<feature type="region of interest" description="Disordered" evidence="6">
    <location>
        <begin position="985"/>
        <end position="1006"/>
    </location>
</feature>
<sequence>MALRALLDRPLAASWRLSSIDSLLSRALHTTSAAAAAAPQASSAAAGCPCMRLNLLLLAMGFLAIPLAPTAILQGGADVLVVGAGHNGLVAATLLARQGLRVEVLEEKDIVGGACRTEYPFAKAPGLPQSTGAYLLGVMPPELLQLLELDLPLRRRSPHYFLPTTGDKYLLLGGDAEDSKRQFQRFFSLEDWRANEAMQAELAALREDLAPAWLQEPLSVEETAERHVRPALRHAFVDLCRGSVGAYLERFGFRSNLLKAMYATTDGFSGLNGGWDTAGSGHNLLVHNVCRLPGADGTWMVVAGGMGTVTQRLAAAAMRAGAKIHTGRPVERVIVEGGAARGVQTADGRELRAKAVLVNADPFRLRQLAGGTAAFPADFNARLDGLRKDGTTMKVNMALKALPAFCCLPEDRGQHRTTTHLLPGNEQTVLGDIQRAFEDASAGRLPEFPTIEIYWQTTVDPTLTDAEGRYSAALFVQWVPYELAGSSWEAEEGRYVQHLISLLDRFAPGAADLVVDTFTLTPPGIERYFGISRGHIHHIDNGFAFADRFPYRTPVQGLYACSAGCHPAGSVIGCAGHNAAAALIRDLGLARPVQSPLSHLPVSLVSAAAAAAAAAADGEEDCLPSPTTTTGMQRSGSAQSVSLLTFMLKGPSAASSMANSRETSVRSGMARSREASVRSGSRRTPVGGLTLALSRENSVKGGQAACASRERSVRDGSVRSTGRPPSASPLERSISGGQRSYRGLQLADNRPSEPLHHLSRLEEAFGCGSVEWMGGAPATRLADMLDSCELPDAPVATHQDPFVVGASPGRAIGSRRSSQPPTCRPSDAIPEEEREELFDIQPQEVGSWAKRVTTFDNAKQPPAEPPATHHGGPDPLLLTAALEALAAAPPCPGSCTDGRQMLVGDSALATTTELSTELQAANMAGQHHPHLHGASWHAGCSASASGGGSSGPDALPGPKDAMHLMSTSWDVADAALAREPMQMVQLGGSAPTPPASSPPPSRLGSACKLQRLGGSQPLPGLAADDAEWNRAFMRRWRTVKKRAYLQALGLRALWRVHSPSDRHEPLELLTNDLPQHDNGMRRAYAGISAAHRPNGTSAGSSAARPMMRRPSSGALHKEPSLATLLLGEVAEVC</sequence>
<dbReference type="EMBL" id="LHPG02000005">
    <property type="protein sequence ID" value="PRW58141.1"/>
    <property type="molecule type" value="Genomic_DNA"/>
</dbReference>
<evidence type="ECO:0000259" key="7">
    <source>
        <dbReference type="Pfam" id="PF01593"/>
    </source>
</evidence>
<evidence type="ECO:0000256" key="1">
    <source>
        <dbReference type="ARBA" id="ARBA00004305"/>
    </source>
</evidence>
<keyword evidence="9" id="KW-1185">Reference proteome</keyword>
<dbReference type="GO" id="GO:0016491">
    <property type="term" value="F:oxidoreductase activity"/>
    <property type="evidence" value="ECO:0007669"/>
    <property type="project" value="InterPro"/>
</dbReference>
<feature type="compositionally biased region" description="Basic and acidic residues" evidence="6">
    <location>
        <begin position="708"/>
        <end position="717"/>
    </location>
</feature>
<proteinExistence type="inferred from homology"/>
<comment type="caution">
    <text evidence="8">The sequence shown here is derived from an EMBL/GenBank/DDBJ whole genome shotgun (WGS) entry which is preliminary data.</text>
</comment>
<name>A0A2P6TVQ9_CHLSO</name>
<evidence type="ECO:0000256" key="3">
    <source>
        <dbReference type="ARBA" id="ARBA00037217"/>
    </source>
</evidence>
<reference evidence="8 9" key="1">
    <citation type="journal article" date="2018" name="Plant J.">
        <title>Genome sequences of Chlorella sorokiniana UTEX 1602 and Micractinium conductrix SAG 241.80: implications to maltose excretion by a green alga.</title>
        <authorList>
            <person name="Arriola M.B."/>
            <person name="Velmurugan N."/>
            <person name="Zhang Y."/>
            <person name="Plunkett M.H."/>
            <person name="Hondzo H."/>
            <person name="Barney B.M."/>
        </authorList>
    </citation>
    <scope>NUCLEOTIDE SEQUENCE [LARGE SCALE GENOMIC DNA]</scope>
    <source>
        <strain evidence="9">UTEX 1602</strain>
    </source>
</reference>
<accession>A0A2P6TVQ9</accession>
<dbReference type="OrthoDB" id="7777654at2759"/>
<feature type="compositionally biased region" description="Pro residues" evidence="6">
    <location>
        <begin position="991"/>
        <end position="1001"/>
    </location>
</feature>
<protein>
    <recommendedName>
        <fullName evidence="5">Pyridine nucleotide-disulfide oxidoreductase domain-containing protein 2</fullName>
    </recommendedName>
</protein>
<feature type="region of interest" description="Disordered" evidence="6">
    <location>
        <begin position="925"/>
        <end position="962"/>
    </location>
</feature>
<comment type="subcellular location">
    <subcellularLocation>
        <location evidence="1">Mitochondrion matrix</location>
    </subcellularLocation>
</comment>
<dbReference type="SUPFAM" id="SSF51905">
    <property type="entry name" value="FAD/NAD(P)-binding domain"/>
    <property type="match status" value="1"/>
</dbReference>
<feature type="region of interest" description="Disordered" evidence="6">
    <location>
        <begin position="654"/>
        <end position="738"/>
    </location>
</feature>
<dbReference type="Pfam" id="PF01593">
    <property type="entry name" value="Amino_oxidase"/>
    <property type="match status" value="1"/>
</dbReference>
<dbReference type="InterPro" id="IPR036188">
    <property type="entry name" value="FAD/NAD-bd_sf"/>
</dbReference>
<comment type="function">
    <text evidence="3">Probable oxidoreductase that may play a role as regulator of mitochondrial function.</text>
</comment>
<dbReference type="Proteomes" id="UP000239899">
    <property type="component" value="Unassembled WGS sequence"/>
</dbReference>
<dbReference type="InterPro" id="IPR002937">
    <property type="entry name" value="Amino_oxidase"/>
</dbReference>
<dbReference type="PANTHER" id="PTHR10668:SF103">
    <property type="entry name" value="PYRIDINE NUCLEOTIDE-DISULFIDE OXIDOREDUCTASE DOMAIN-CONTAINING PROTEIN 2"/>
    <property type="match status" value="1"/>
</dbReference>